<dbReference type="Proteomes" id="UP000564885">
    <property type="component" value="Unassembled WGS sequence"/>
</dbReference>
<keyword evidence="10" id="KW-1185">Reference proteome</keyword>
<dbReference type="RefSeq" id="WP_346767136.1">
    <property type="nucleotide sequence ID" value="NZ_JABEPP010000002.1"/>
</dbReference>
<evidence type="ECO:0000259" key="8">
    <source>
        <dbReference type="Pfam" id="PF11799"/>
    </source>
</evidence>
<sequence>MTAARDGSRRLVAAADEAALAIGLRPGQTIAHAQASVPGLVVVEAEPEADLLALGELARWCGRYSPVVQADPPDGVLIDIAGSSHLFGGETGAVRDLLRRVRRSGYSAHASLADTPGAAWAVARFGGGGIVPTGGAAKAVAPLPVAALRLEGETCRALALLGVERVGQLAALPRAQLTRRFVRTLFERYERVTGLAPDPLAPIVPREAPCVRRAFPEPLGHLDALAAALERLTGELCRELERRGEGLRLLDTILRRVDGQPVSLRVGASLPTRDPAHCVRLVGERLQTVDPGFGIDEMALLAARVEPLRARQEEAVATLEAETRDAAALAPLVDRLGVRLGTERVFRAAPVESRVPERSVKRVPALAPVTGISWPEALPRPSRIIDPPEEVRATALLPDYPPKSFVWRRVRYNVASADGPERVHGEWWISDAKMAELRDYYRVEDEKGRRFWLFRNAPTPEGTRWWLHGRFT</sequence>
<dbReference type="EMBL" id="JABEPP010000002">
    <property type="protein sequence ID" value="NNM72476.1"/>
    <property type="molecule type" value="Genomic_DNA"/>
</dbReference>
<comment type="function">
    <text evidence="5">Poorly processive, error-prone DNA polymerase involved in untargeted mutagenesis. Copies undamaged DNA at stalled replication forks, which arise in vivo from mismatched or misaligned primer ends. These misaligned primers can be extended by PolIV. Exhibits no 3'-5' exonuclease (proofreading) activity. May be involved in translesional synthesis, in conjunction with the beta clamp from PolIII.</text>
</comment>
<evidence type="ECO:0000313" key="9">
    <source>
        <dbReference type="EMBL" id="NNM72476.1"/>
    </source>
</evidence>
<evidence type="ECO:0000256" key="4">
    <source>
        <dbReference type="ARBA" id="ARBA00022763"/>
    </source>
</evidence>
<dbReference type="AlphaFoldDB" id="A0A849HY69"/>
<comment type="catalytic activity">
    <reaction evidence="6">
        <text>DNA(n) + a 2'-deoxyribonucleoside 5'-triphosphate = DNA(n+1) + diphosphate</text>
        <dbReference type="Rhea" id="RHEA:22508"/>
        <dbReference type="Rhea" id="RHEA-COMP:17339"/>
        <dbReference type="Rhea" id="RHEA-COMP:17340"/>
        <dbReference type="ChEBI" id="CHEBI:33019"/>
        <dbReference type="ChEBI" id="CHEBI:61560"/>
        <dbReference type="ChEBI" id="CHEBI:173112"/>
        <dbReference type="EC" id="2.7.7.7"/>
    </reaction>
</comment>
<protein>
    <recommendedName>
        <fullName evidence="3">DNA-directed DNA polymerase</fullName>
        <ecNumber evidence="3">2.7.7.7</ecNumber>
    </recommendedName>
</protein>
<evidence type="ECO:0000256" key="3">
    <source>
        <dbReference type="ARBA" id="ARBA00012417"/>
    </source>
</evidence>
<dbReference type="InterPro" id="IPR043502">
    <property type="entry name" value="DNA/RNA_pol_sf"/>
</dbReference>
<proteinExistence type="predicted"/>
<dbReference type="SUPFAM" id="SSF56672">
    <property type="entry name" value="DNA/RNA polymerases"/>
    <property type="match status" value="1"/>
</dbReference>
<feature type="domain" description="DNA polymerase Y-family little finger" evidence="8">
    <location>
        <begin position="211"/>
        <end position="305"/>
    </location>
</feature>
<dbReference type="PANTHER" id="PTHR35369">
    <property type="entry name" value="BLR3025 PROTEIN-RELATED"/>
    <property type="match status" value="1"/>
</dbReference>
<name>A0A849HY69_9HYPH</name>
<organism evidence="9 10">
    <name type="scientific">Enterovirga aerilata</name>
    <dbReference type="NCBI Taxonomy" id="2730920"/>
    <lineage>
        <taxon>Bacteria</taxon>
        <taxon>Pseudomonadati</taxon>
        <taxon>Pseudomonadota</taxon>
        <taxon>Alphaproteobacteria</taxon>
        <taxon>Hyphomicrobiales</taxon>
        <taxon>Methylobacteriaceae</taxon>
        <taxon>Enterovirga</taxon>
    </lineage>
</organism>
<dbReference type="GO" id="GO:0006281">
    <property type="term" value="P:DNA repair"/>
    <property type="evidence" value="ECO:0007669"/>
    <property type="project" value="InterPro"/>
</dbReference>
<evidence type="ECO:0000259" key="7">
    <source>
        <dbReference type="Pfam" id="PF00817"/>
    </source>
</evidence>
<gene>
    <name evidence="9" type="ORF">HJG44_08755</name>
</gene>
<reference evidence="9 10" key="1">
    <citation type="submission" date="2020-04" db="EMBL/GenBank/DDBJ databases">
        <title>Enterovirga sp. isolate from soil.</title>
        <authorList>
            <person name="Chea S."/>
            <person name="Kim D.-U."/>
        </authorList>
    </citation>
    <scope>NUCLEOTIDE SEQUENCE [LARGE SCALE GENOMIC DNA]</scope>
    <source>
        <strain evidence="9 10">DB1703</strain>
    </source>
</reference>
<dbReference type="Pfam" id="PF11799">
    <property type="entry name" value="IMS_C"/>
    <property type="match status" value="1"/>
</dbReference>
<dbReference type="InterPro" id="IPR017961">
    <property type="entry name" value="DNA_pol_Y-fam_little_finger"/>
</dbReference>
<dbReference type="GO" id="GO:0003684">
    <property type="term" value="F:damaged DNA binding"/>
    <property type="evidence" value="ECO:0007669"/>
    <property type="project" value="InterPro"/>
</dbReference>
<comment type="subunit">
    <text evidence="2">Monomer.</text>
</comment>
<dbReference type="EC" id="2.7.7.7" evidence="3"/>
<comment type="caution">
    <text evidence="9">The sequence shown here is derived from an EMBL/GenBank/DDBJ whole genome shotgun (WGS) entry which is preliminary data.</text>
</comment>
<accession>A0A849HY69</accession>
<dbReference type="PANTHER" id="PTHR35369:SF2">
    <property type="entry name" value="BLR3025 PROTEIN"/>
    <property type="match status" value="1"/>
</dbReference>
<evidence type="ECO:0000313" key="10">
    <source>
        <dbReference type="Proteomes" id="UP000564885"/>
    </source>
</evidence>
<comment type="cofactor">
    <cofactor evidence="1">
        <name>Mg(2+)</name>
        <dbReference type="ChEBI" id="CHEBI:18420"/>
    </cofactor>
</comment>
<dbReference type="InterPro" id="IPR050356">
    <property type="entry name" value="SulA_CellDiv_inhibitor"/>
</dbReference>
<evidence type="ECO:0000256" key="2">
    <source>
        <dbReference type="ARBA" id="ARBA00011245"/>
    </source>
</evidence>
<dbReference type="CDD" id="cd03468">
    <property type="entry name" value="PolY_like"/>
    <property type="match status" value="1"/>
</dbReference>
<evidence type="ECO:0000256" key="6">
    <source>
        <dbReference type="ARBA" id="ARBA00049244"/>
    </source>
</evidence>
<feature type="domain" description="UmuC" evidence="7">
    <location>
        <begin position="8"/>
        <end position="122"/>
    </location>
</feature>
<keyword evidence="4" id="KW-0227">DNA damage</keyword>
<evidence type="ECO:0000256" key="1">
    <source>
        <dbReference type="ARBA" id="ARBA00001946"/>
    </source>
</evidence>
<evidence type="ECO:0000256" key="5">
    <source>
        <dbReference type="ARBA" id="ARBA00025589"/>
    </source>
</evidence>
<dbReference type="InterPro" id="IPR001126">
    <property type="entry name" value="UmuC"/>
</dbReference>
<dbReference type="Pfam" id="PF00817">
    <property type="entry name" value="IMS"/>
    <property type="match status" value="1"/>
</dbReference>